<evidence type="ECO:0000313" key="1">
    <source>
        <dbReference type="EMBL" id="PKA56846.1"/>
    </source>
</evidence>
<dbReference type="AlphaFoldDB" id="A0A2I0AN06"/>
<protein>
    <submittedName>
        <fullName evidence="1">Uncharacterized protein</fullName>
    </submittedName>
</protein>
<dbReference type="EMBL" id="KZ451969">
    <property type="protein sequence ID" value="PKA56846.1"/>
    <property type="molecule type" value="Genomic_DNA"/>
</dbReference>
<dbReference type="Proteomes" id="UP000236161">
    <property type="component" value="Unassembled WGS sequence"/>
</dbReference>
<gene>
    <name evidence="1" type="ORF">AXF42_Ash002149</name>
</gene>
<accession>A0A2I0AN06</accession>
<sequence>MLLVARSKVTQCYFFTEELAGQHPPRITPHRQMTKGLHPLLRSILGLSPYQSVFASPPEYPSPSEKGKPSKR</sequence>
<name>A0A2I0AN06_9ASPA</name>
<organism evidence="1 2">
    <name type="scientific">Apostasia shenzhenica</name>
    <dbReference type="NCBI Taxonomy" id="1088818"/>
    <lineage>
        <taxon>Eukaryota</taxon>
        <taxon>Viridiplantae</taxon>
        <taxon>Streptophyta</taxon>
        <taxon>Embryophyta</taxon>
        <taxon>Tracheophyta</taxon>
        <taxon>Spermatophyta</taxon>
        <taxon>Magnoliopsida</taxon>
        <taxon>Liliopsida</taxon>
        <taxon>Asparagales</taxon>
        <taxon>Orchidaceae</taxon>
        <taxon>Apostasioideae</taxon>
        <taxon>Apostasia</taxon>
    </lineage>
</organism>
<reference evidence="1 2" key="1">
    <citation type="journal article" date="2017" name="Nature">
        <title>The Apostasia genome and the evolution of orchids.</title>
        <authorList>
            <person name="Zhang G.Q."/>
            <person name="Liu K.W."/>
            <person name="Li Z."/>
            <person name="Lohaus R."/>
            <person name="Hsiao Y.Y."/>
            <person name="Niu S.C."/>
            <person name="Wang J.Y."/>
            <person name="Lin Y.C."/>
            <person name="Xu Q."/>
            <person name="Chen L.J."/>
            <person name="Yoshida K."/>
            <person name="Fujiwara S."/>
            <person name="Wang Z.W."/>
            <person name="Zhang Y.Q."/>
            <person name="Mitsuda N."/>
            <person name="Wang M."/>
            <person name="Liu G.H."/>
            <person name="Pecoraro L."/>
            <person name="Huang H.X."/>
            <person name="Xiao X.J."/>
            <person name="Lin M."/>
            <person name="Wu X.Y."/>
            <person name="Wu W.L."/>
            <person name="Chen Y.Y."/>
            <person name="Chang S.B."/>
            <person name="Sakamoto S."/>
            <person name="Ohme-Takagi M."/>
            <person name="Yagi M."/>
            <person name="Zeng S.J."/>
            <person name="Shen C.Y."/>
            <person name="Yeh C.M."/>
            <person name="Luo Y.B."/>
            <person name="Tsai W.C."/>
            <person name="Van de Peer Y."/>
            <person name="Liu Z.J."/>
        </authorList>
    </citation>
    <scope>NUCLEOTIDE SEQUENCE [LARGE SCALE GENOMIC DNA]</scope>
    <source>
        <strain evidence="2">cv. Shenzhen</strain>
        <tissue evidence="1">Stem</tissue>
    </source>
</reference>
<evidence type="ECO:0000313" key="2">
    <source>
        <dbReference type="Proteomes" id="UP000236161"/>
    </source>
</evidence>
<proteinExistence type="predicted"/>
<keyword evidence="2" id="KW-1185">Reference proteome</keyword>